<name>A0A9N9MQK2_9CUCU</name>
<dbReference type="OrthoDB" id="5970620at2759"/>
<dbReference type="PANTHER" id="PTHR21435:SF1">
    <property type="entry name" value="MITOCHONDRIAL IMPORT INNER MEMBRANE TRANSLOCASE SUBUNIT TIM29"/>
    <property type="match status" value="1"/>
</dbReference>
<evidence type="ECO:0000313" key="2">
    <source>
        <dbReference type="Proteomes" id="UP001152799"/>
    </source>
</evidence>
<dbReference type="GO" id="GO:0045039">
    <property type="term" value="P:protein insertion into mitochondrial inner membrane"/>
    <property type="evidence" value="ECO:0007669"/>
    <property type="project" value="TreeGrafter"/>
</dbReference>
<dbReference type="PANTHER" id="PTHR21435">
    <property type="entry name" value="MITOCHONDRIAL IMPORT INNER MEMBRANE TRANSLOCASE SUBUNIT TIM29"/>
    <property type="match status" value="1"/>
</dbReference>
<dbReference type="Pfam" id="PF10171">
    <property type="entry name" value="Tim29"/>
    <property type="match status" value="1"/>
</dbReference>
<organism evidence="1 2">
    <name type="scientific">Ceutorhynchus assimilis</name>
    <name type="common">cabbage seed weevil</name>
    <dbReference type="NCBI Taxonomy" id="467358"/>
    <lineage>
        <taxon>Eukaryota</taxon>
        <taxon>Metazoa</taxon>
        <taxon>Ecdysozoa</taxon>
        <taxon>Arthropoda</taxon>
        <taxon>Hexapoda</taxon>
        <taxon>Insecta</taxon>
        <taxon>Pterygota</taxon>
        <taxon>Neoptera</taxon>
        <taxon>Endopterygota</taxon>
        <taxon>Coleoptera</taxon>
        <taxon>Polyphaga</taxon>
        <taxon>Cucujiformia</taxon>
        <taxon>Curculionidae</taxon>
        <taxon>Ceutorhynchinae</taxon>
        <taxon>Ceutorhynchus</taxon>
    </lineage>
</organism>
<dbReference type="InterPro" id="IPR019322">
    <property type="entry name" value="TIMM29"/>
</dbReference>
<keyword evidence="2" id="KW-1185">Reference proteome</keyword>
<sequence>MAYFHKLGHRFFTTKAIQNWNSKSEKFNEKIKGTIVEKWVKYWKLVTKDYKEVGLSVKQEIKDKPLKTIVYFTGAALFGLCWELNPNLQSFRATYIASANDLSLVPLTLANPNSVEHLKHIEQCFNRKYIRYTNLGLLSLIWVDKFSEECDLYESNCSYLKVPFYKITGRILDVGFLNVWWIISRRMLDYDINY</sequence>
<dbReference type="GO" id="GO:0042721">
    <property type="term" value="C:TIM22 mitochondrial import inner membrane insertion complex"/>
    <property type="evidence" value="ECO:0007669"/>
    <property type="project" value="InterPro"/>
</dbReference>
<gene>
    <name evidence="1" type="ORF">CEUTPL_LOCUS9995</name>
</gene>
<dbReference type="AlphaFoldDB" id="A0A9N9MQK2"/>
<proteinExistence type="predicted"/>
<dbReference type="Proteomes" id="UP001152799">
    <property type="component" value="Chromosome 5"/>
</dbReference>
<dbReference type="EMBL" id="OU892281">
    <property type="protein sequence ID" value="CAG9769486.1"/>
    <property type="molecule type" value="Genomic_DNA"/>
</dbReference>
<evidence type="ECO:0000313" key="1">
    <source>
        <dbReference type="EMBL" id="CAG9769486.1"/>
    </source>
</evidence>
<accession>A0A9N9MQK2</accession>
<protein>
    <submittedName>
        <fullName evidence="1">Uncharacterized protein</fullName>
    </submittedName>
</protein>
<reference evidence="1" key="1">
    <citation type="submission" date="2022-01" db="EMBL/GenBank/DDBJ databases">
        <authorList>
            <person name="King R."/>
        </authorList>
    </citation>
    <scope>NUCLEOTIDE SEQUENCE</scope>
</reference>